<evidence type="ECO:0000313" key="1">
    <source>
        <dbReference type="EMBL" id="JAH41739.1"/>
    </source>
</evidence>
<reference evidence="1" key="2">
    <citation type="journal article" date="2015" name="Fish Shellfish Immunol.">
        <title>Early steps in the European eel (Anguilla anguilla)-Vibrio vulnificus interaction in the gills: Role of the RtxA13 toxin.</title>
        <authorList>
            <person name="Callol A."/>
            <person name="Pajuelo D."/>
            <person name="Ebbesson L."/>
            <person name="Teles M."/>
            <person name="MacKenzie S."/>
            <person name="Amaro C."/>
        </authorList>
    </citation>
    <scope>NUCLEOTIDE SEQUENCE</scope>
</reference>
<reference evidence="1" key="1">
    <citation type="submission" date="2014-11" db="EMBL/GenBank/DDBJ databases">
        <authorList>
            <person name="Amaro Gonzalez C."/>
        </authorList>
    </citation>
    <scope>NUCLEOTIDE SEQUENCE</scope>
</reference>
<proteinExistence type="predicted"/>
<dbReference type="EMBL" id="GBXM01077680">
    <property type="protein sequence ID" value="JAH30897.1"/>
    <property type="molecule type" value="Transcribed_RNA"/>
</dbReference>
<dbReference type="EMBL" id="GBXM01066838">
    <property type="protein sequence ID" value="JAH41739.1"/>
    <property type="molecule type" value="Transcribed_RNA"/>
</dbReference>
<name>A0A0E9SK55_ANGAN</name>
<accession>A0A0E9SK55</accession>
<dbReference type="AlphaFoldDB" id="A0A0E9SK55"/>
<sequence length="51" mass="5934">MGSHNSIIYQCTPCCLHAALLYTILTTDFPEAIKWNRNVYLQFSEVLLKSW</sequence>
<protein>
    <submittedName>
        <fullName evidence="1">Uncharacterized protein</fullName>
    </submittedName>
</protein>
<organism evidence="1">
    <name type="scientific">Anguilla anguilla</name>
    <name type="common">European freshwater eel</name>
    <name type="synonym">Muraena anguilla</name>
    <dbReference type="NCBI Taxonomy" id="7936"/>
    <lineage>
        <taxon>Eukaryota</taxon>
        <taxon>Metazoa</taxon>
        <taxon>Chordata</taxon>
        <taxon>Craniata</taxon>
        <taxon>Vertebrata</taxon>
        <taxon>Euteleostomi</taxon>
        <taxon>Actinopterygii</taxon>
        <taxon>Neopterygii</taxon>
        <taxon>Teleostei</taxon>
        <taxon>Anguilliformes</taxon>
        <taxon>Anguillidae</taxon>
        <taxon>Anguilla</taxon>
    </lineage>
</organism>